<reference evidence="4" key="1">
    <citation type="submission" date="2023-07" db="EMBL/GenBank/DDBJ databases">
        <title>Isolating and identifying novel microbial strains from the Mariana Trench.</title>
        <authorList>
            <person name="Fu H."/>
        </authorList>
    </citation>
    <scope>NUCLEOTIDE SEQUENCE [LARGE SCALE GENOMIC DNA]</scope>
    <source>
        <strain evidence="4">T-y2</strain>
    </source>
</reference>
<evidence type="ECO:0000313" key="3">
    <source>
        <dbReference type="EMBL" id="MDT0294475.1"/>
    </source>
</evidence>
<dbReference type="PANTHER" id="PTHR34477">
    <property type="entry name" value="UPF0213 PROTEIN YHBQ"/>
    <property type="match status" value="1"/>
</dbReference>
<protein>
    <submittedName>
        <fullName evidence="3">GIY-YIG nuclease family protein</fullName>
    </submittedName>
</protein>
<gene>
    <name evidence="3" type="ORF">RLT85_07495</name>
</gene>
<accession>A0ABU2KIE1</accession>
<dbReference type="RefSeq" id="WP_311401409.1">
    <property type="nucleotide sequence ID" value="NZ_JAVRBG010000006.1"/>
</dbReference>
<evidence type="ECO:0000256" key="1">
    <source>
        <dbReference type="ARBA" id="ARBA00007435"/>
    </source>
</evidence>
<dbReference type="Proteomes" id="UP001182991">
    <property type="component" value="Unassembled WGS sequence"/>
</dbReference>
<dbReference type="InterPro" id="IPR000305">
    <property type="entry name" value="GIY-YIG_endonuc"/>
</dbReference>
<feature type="domain" description="GIY-YIG" evidence="2">
    <location>
        <begin position="2"/>
        <end position="78"/>
    </location>
</feature>
<comment type="caution">
    <text evidence="3">The sequence shown here is derived from an EMBL/GenBank/DDBJ whole genome shotgun (WGS) entry which is preliminary data.</text>
</comment>
<dbReference type="Gene3D" id="3.40.1440.10">
    <property type="entry name" value="GIY-YIG endonuclease"/>
    <property type="match status" value="1"/>
</dbReference>
<dbReference type="InterPro" id="IPR035901">
    <property type="entry name" value="GIY-YIG_endonuc_sf"/>
</dbReference>
<dbReference type="EMBL" id="JAVRBG010000006">
    <property type="protein sequence ID" value="MDT0294475.1"/>
    <property type="molecule type" value="Genomic_DNA"/>
</dbReference>
<proteinExistence type="inferred from homology"/>
<comment type="similarity">
    <text evidence="1">Belongs to the UPF0213 family.</text>
</comment>
<dbReference type="PANTHER" id="PTHR34477:SF1">
    <property type="entry name" value="UPF0213 PROTEIN YHBQ"/>
    <property type="match status" value="1"/>
</dbReference>
<dbReference type="InterPro" id="IPR050190">
    <property type="entry name" value="UPF0213_domain"/>
</dbReference>
<name>A0ABU2KIE1_9FLAO</name>
<dbReference type="SUPFAM" id="SSF82771">
    <property type="entry name" value="GIY-YIG endonuclease"/>
    <property type="match status" value="1"/>
</dbReference>
<organism evidence="3 4">
    <name type="scientific">Mesonia ostreae</name>
    <dbReference type="NCBI Taxonomy" id="861110"/>
    <lineage>
        <taxon>Bacteria</taxon>
        <taxon>Pseudomonadati</taxon>
        <taxon>Bacteroidota</taxon>
        <taxon>Flavobacteriia</taxon>
        <taxon>Flavobacteriales</taxon>
        <taxon>Flavobacteriaceae</taxon>
        <taxon>Mesonia</taxon>
    </lineage>
</organism>
<evidence type="ECO:0000259" key="2">
    <source>
        <dbReference type="PROSITE" id="PS50164"/>
    </source>
</evidence>
<dbReference type="PROSITE" id="PS50164">
    <property type="entry name" value="GIY_YIG"/>
    <property type="match status" value="1"/>
</dbReference>
<dbReference type="Pfam" id="PF01541">
    <property type="entry name" value="GIY-YIG"/>
    <property type="match status" value="1"/>
</dbReference>
<keyword evidence="4" id="KW-1185">Reference proteome</keyword>
<evidence type="ECO:0000313" key="4">
    <source>
        <dbReference type="Proteomes" id="UP001182991"/>
    </source>
</evidence>
<dbReference type="CDD" id="cd10456">
    <property type="entry name" value="GIY-YIG_UPF0213"/>
    <property type="match status" value="1"/>
</dbReference>
<sequence length="106" mass="12778">MKYYYTYILLCSDNSYYTGMTNNLKRRLDEHNQGEVRSCYTYKRRPLILKWHIKCTNPLEAIRIEKQIKGWSRKKKEALIKENWQGLIRFSKNYTQFGKPPSTSFG</sequence>